<reference evidence="5" key="1">
    <citation type="journal article" date="2020" name="mSystems">
        <title>Genome- and Community-Level Interaction Insights into Carbon Utilization and Element Cycling Functions of Hydrothermarchaeota in Hydrothermal Sediment.</title>
        <authorList>
            <person name="Zhou Z."/>
            <person name="Liu Y."/>
            <person name="Xu W."/>
            <person name="Pan J."/>
            <person name="Luo Z.H."/>
            <person name="Li M."/>
        </authorList>
    </citation>
    <scope>NUCLEOTIDE SEQUENCE [LARGE SCALE GENOMIC DNA]</scope>
    <source>
        <strain evidence="5">HyVt-483</strain>
    </source>
</reference>
<dbReference type="GO" id="GO:0004540">
    <property type="term" value="F:RNA nuclease activity"/>
    <property type="evidence" value="ECO:0007669"/>
    <property type="project" value="InterPro"/>
</dbReference>
<dbReference type="PANTHER" id="PTHR33397">
    <property type="entry name" value="UPF0331 PROTEIN YUTE"/>
    <property type="match status" value="1"/>
</dbReference>
<evidence type="ECO:0000313" key="5">
    <source>
        <dbReference type="EMBL" id="HFC98271.1"/>
    </source>
</evidence>
<dbReference type="EMBL" id="DRMH01000100">
    <property type="protein sequence ID" value="HFC98271.1"/>
    <property type="molecule type" value="Genomic_DNA"/>
</dbReference>
<keyword evidence="2" id="KW-0540">Nuclease</keyword>
<dbReference type="InterPro" id="IPR052379">
    <property type="entry name" value="Type_VII_TA_RNase"/>
</dbReference>
<protein>
    <submittedName>
        <fullName evidence="5">DUF86 domain-containing protein</fullName>
    </submittedName>
</protein>
<dbReference type="InterPro" id="IPR008201">
    <property type="entry name" value="HepT-like"/>
</dbReference>
<dbReference type="GO" id="GO:0110001">
    <property type="term" value="C:toxin-antitoxin complex"/>
    <property type="evidence" value="ECO:0007669"/>
    <property type="project" value="InterPro"/>
</dbReference>
<gene>
    <name evidence="5" type="ORF">ENJ40_07435</name>
</gene>
<keyword evidence="1" id="KW-1277">Toxin-antitoxin system</keyword>
<dbReference type="GO" id="GO:0016787">
    <property type="term" value="F:hydrolase activity"/>
    <property type="evidence" value="ECO:0007669"/>
    <property type="project" value="UniProtKB-KW"/>
</dbReference>
<comment type="similarity">
    <text evidence="4">Belongs to the HepT RNase toxin family.</text>
</comment>
<sequence length="137" mass="16120">MNDKERILKKMEKVREYLSLIRSIEKECLERFESDPIYRGALLHYLYLTADSCVALAQMMIRFRELGIPQSYQEAIEMLGDRGLLPPDFAYDFARIAGLRNLLAHGYERVKKDLVCEEILPRLREVEIFLGELEKHL</sequence>
<dbReference type="AlphaFoldDB" id="A0A7C3CKX0"/>
<dbReference type="Pfam" id="PF01934">
    <property type="entry name" value="HepT-like"/>
    <property type="match status" value="1"/>
</dbReference>
<evidence type="ECO:0000256" key="3">
    <source>
        <dbReference type="ARBA" id="ARBA00022801"/>
    </source>
</evidence>
<keyword evidence="3" id="KW-0378">Hydrolase</keyword>
<proteinExistence type="inferred from homology"/>
<evidence type="ECO:0000256" key="4">
    <source>
        <dbReference type="ARBA" id="ARBA00024207"/>
    </source>
</evidence>
<accession>A0A7C3CKX0</accession>
<evidence type="ECO:0000256" key="1">
    <source>
        <dbReference type="ARBA" id="ARBA00022649"/>
    </source>
</evidence>
<comment type="caution">
    <text evidence="5">The sequence shown here is derived from an EMBL/GenBank/DDBJ whole genome shotgun (WGS) entry which is preliminary data.</text>
</comment>
<evidence type="ECO:0000256" key="2">
    <source>
        <dbReference type="ARBA" id="ARBA00022722"/>
    </source>
</evidence>
<organism evidence="5">
    <name type="scientific">Thermosulfurimonas dismutans</name>
    <dbReference type="NCBI Taxonomy" id="999894"/>
    <lineage>
        <taxon>Bacteria</taxon>
        <taxon>Pseudomonadati</taxon>
        <taxon>Thermodesulfobacteriota</taxon>
        <taxon>Thermodesulfobacteria</taxon>
        <taxon>Thermodesulfobacteriales</taxon>
        <taxon>Thermodesulfobacteriaceae</taxon>
        <taxon>Thermosulfurimonas</taxon>
    </lineage>
</organism>
<dbReference type="InterPro" id="IPR037038">
    <property type="entry name" value="HepT-like_sf"/>
</dbReference>
<dbReference type="Gene3D" id="1.20.120.580">
    <property type="entry name" value="bsu32300-like"/>
    <property type="match status" value="1"/>
</dbReference>
<dbReference type="PANTHER" id="PTHR33397:SF5">
    <property type="entry name" value="RNASE YUTE-RELATED"/>
    <property type="match status" value="1"/>
</dbReference>
<dbReference type="NCBIfam" id="NF047751">
    <property type="entry name" value="HepT_toxin"/>
    <property type="match status" value="1"/>
</dbReference>
<name>A0A7C3CKX0_9BACT</name>
<dbReference type="Proteomes" id="UP000886043">
    <property type="component" value="Unassembled WGS sequence"/>
</dbReference>